<dbReference type="InterPro" id="IPR007016">
    <property type="entry name" value="O-antigen_ligase-rel_domated"/>
</dbReference>
<evidence type="ECO:0000313" key="7">
    <source>
        <dbReference type="EMBL" id="NMQ27385.1"/>
    </source>
</evidence>
<feature type="domain" description="O-antigen ligase-related" evidence="6">
    <location>
        <begin position="234"/>
        <end position="382"/>
    </location>
</feature>
<evidence type="ECO:0000256" key="1">
    <source>
        <dbReference type="ARBA" id="ARBA00004141"/>
    </source>
</evidence>
<evidence type="ECO:0000256" key="3">
    <source>
        <dbReference type="ARBA" id="ARBA00022989"/>
    </source>
</evidence>
<feature type="transmembrane region" description="Helical" evidence="5">
    <location>
        <begin position="236"/>
        <end position="263"/>
    </location>
</feature>
<gene>
    <name evidence="7" type="ORF">E4Q23_06220</name>
</gene>
<dbReference type="GO" id="GO:0016874">
    <property type="term" value="F:ligase activity"/>
    <property type="evidence" value="ECO:0007669"/>
    <property type="project" value="UniProtKB-KW"/>
</dbReference>
<dbReference type="InterPro" id="IPR051533">
    <property type="entry name" value="WaaL-like"/>
</dbReference>
<feature type="transmembrane region" description="Helical" evidence="5">
    <location>
        <begin position="107"/>
        <end position="127"/>
    </location>
</feature>
<dbReference type="Proteomes" id="UP000749010">
    <property type="component" value="Unassembled WGS sequence"/>
</dbReference>
<comment type="caution">
    <text evidence="7">The sequence shown here is derived from an EMBL/GenBank/DDBJ whole genome shotgun (WGS) entry which is preliminary data.</text>
</comment>
<evidence type="ECO:0000256" key="2">
    <source>
        <dbReference type="ARBA" id="ARBA00022692"/>
    </source>
</evidence>
<reference evidence="7 8" key="1">
    <citation type="submission" date="2019-03" db="EMBL/GenBank/DDBJ databases">
        <title>Metabolic reconstructions from genomes of highly enriched 'Candidatus Accumulibacter' and 'Candidatus Competibacter' bioreactor populations.</title>
        <authorList>
            <person name="Annavajhala M.K."/>
            <person name="Welles L."/>
            <person name="Abbas B."/>
            <person name="Sorokin D."/>
            <person name="Park H."/>
            <person name="Van Loosdrecht M."/>
            <person name="Chandran K."/>
        </authorList>
    </citation>
    <scope>NUCLEOTIDE SEQUENCE [LARGE SCALE GENOMIC DNA]</scope>
    <source>
        <strain evidence="7 8">SBR_S</strain>
    </source>
</reference>
<evidence type="ECO:0000259" key="6">
    <source>
        <dbReference type="Pfam" id="PF04932"/>
    </source>
</evidence>
<dbReference type="Pfam" id="PF04932">
    <property type="entry name" value="Wzy_C"/>
    <property type="match status" value="1"/>
</dbReference>
<keyword evidence="8" id="KW-1185">Reference proteome</keyword>
<feature type="transmembrane region" description="Helical" evidence="5">
    <location>
        <begin position="36"/>
        <end position="55"/>
    </location>
</feature>
<evidence type="ECO:0000313" key="8">
    <source>
        <dbReference type="Proteomes" id="UP000749010"/>
    </source>
</evidence>
<keyword evidence="7" id="KW-0436">Ligase</keyword>
<feature type="transmembrane region" description="Helical" evidence="5">
    <location>
        <begin position="133"/>
        <end position="152"/>
    </location>
</feature>
<name>A0ABX1TXD6_9PROT</name>
<dbReference type="PANTHER" id="PTHR37422:SF13">
    <property type="entry name" value="LIPOPOLYSACCHARIDE BIOSYNTHESIS PROTEIN PA4999-RELATED"/>
    <property type="match status" value="1"/>
</dbReference>
<feature type="transmembrane region" description="Helical" evidence="5">
    <location>
        <begin position="75"/>
        <end position="95"/>
    </location>
</feature>
<dbReference type="RefSeq" id="WP_169065829.1">
    <property type="nucleotide sequence ID" value="NZ_SPMY01000017.1"/>
</dbReference>
<protein>
    <submittedName>
        <fullName evidence="7">O-antigen ligase domain-containing protein</fullName>
    </submittedName>
</protein>
<feature type="transmembrane region" description="Helical" evidence="5">
    <location>
        <begin position="6"/>
        <end position="24"/>
    </location>
</feature>
<dbReference type="EMBL" id="SPMY01000017">
    <property type="protein sequence ID" value="NMQ27385.1"/>
    <property type="molecule type" value="Genomic_DNA"/>
</dbReference>
<comment type="subcellular location">
    <subcellularLocation>
        <location evidence="1">Membrane</location>
        <topology evidence="1">Multi-pass membrane protein</topology>
    </subcellularLocation>
</comment>
<evidence type="ECO:0000256" key="5">
    <source>
        <dbReference type="SAM" id="Phobius"/>
    </source>
</evidence>
<feature type="transmembrane region" description="Helical" evidence="5">
    <location>
        <begin position="269"/>
        <end position="289"/>
    </location>
</feature>
<accession>A0ABX1TXD6</accession>
<feature type="transmembrane region" description="Helical" evidence="5">
    <location>
        <begin position="164"/>
        <end position="186"/>
    </location>
</feature>
<keyword evidence="2 5" id="KW-0812">Transmembrane</keyword>
<dbReference type="PANTHER" id="PTHR37422">
    <property type="entry name" value="TEICHURONIC ACID BIOSYNTHESIS PROTEIN TUAE"/>
    <property type="match status" value="1"/>
</dbReference>
<keyword evidence="3 5" id="KW-1133">Transmembrane helix</keyword>
<evidence type="ECO:0000256" key="4">
    <source>
        <dbReference type="ARBA" id="ARBA00023136"/>
    </source>
</evidence>
<feature type="transmembrane region" description="Helical" evidence="5">
    <location>
        <begin position="371"/>
        <end position="393"/>
    </location>
</feature>
<proteinExistence type="predicted"/>
<organism evidence="7 8">
    <name type="scientific">Candidatus Accumulibacter phosphatis</name>
    <dbReference type="NCBI Taxonomy" id="327160"/>
    <lineage>
        <taxon>Bacteria</taxon>
        <taxon>Pseudomonadati</taxon>
        <taxon>Pseudomonadota</taxon>
        <taxon>Betaproteobacteria</taxon>
        <taxon>Candidatus Accumulibacter</taxon>
    </lineage>
</organism>
<keyword evidence="4 5" id="KW-0472">Membrane</keyword>
<feature type="transmembrane region" description="Helical" evidence="5">
    <location>
        <begin position="206"/>
        <end position="224"/>
    </location>
</feature>
<sequence>MNLPLQLFFSIFVAALATLLVGYKWAYHIAAGNGQLALYILLLWVWSVNMPSIMAFDTSGITKPDMLNPQSISRITMFFLVGSCFIFNLFNTNRLQVAPTPRIRPPLTLPMLIFGWYLIDAFLVLRGQDLLLAMYRLAEWILLLFLIATVVTRAPTSLPDRENWVLRVVFPILLLMLLLTLILLPIAPRLVYSIGQNGAGRLGNPFAHPNTLGVLAGMAFFYFLELKPRLFRLGLLLSFCVMAATYSRGAWAGFFLATCFFVFLKPRAMYGRFFAAAAIILLACMAWIAQDLLTDTVGKFLARGGSVSSLATASERTEVWQASRHLIAEAPLLGHGYIAGPKKLNEIMASGVSAAYFRAVHAHNEFVQTQINGGVVATLLLVIFLLRTVYLFGTLGGHVTPRFFPVHERVGYNALDFWHANAKY</sequence>